<name>A0A2D4GPN1_MICCO</name>
<accession>A0A2D4GPN1</accession>
<reference evidence="1" key="2">
    <citation type="submission" date="2017-11" db="EMBL/GenBank/DDBJ databases">
        <title>Coralsnake Venomics: Analyses of Venom Gland Transcriptomes and Proteomes of Six Brazilian Taxa.</title>
        <authorList>
            <person name="Aird S.D."/>
            <person name="Jorge da Silva N."/>
            <person name="Qiu L."/>
            <person name="Villar-Briones A."/>
            <person name="Aparecida-Saddi V."/>
            <person name="Campos-Telles M.P."/>
            <person name="Grau M."/>
            <person name="Mikheyev A.S."/>
        </authorList>
    </citation>
    <scope>NUCLEOTIDE SEQUENCE</scope>
    <source>
        <tissue evidence="1">Venom_gland</tissue>
    </source>
</reference>
<dbReference type="EMBL" id="IACJ01139420">
    <property type="protein sequence ID" value="LAA61696.1"/>
    <property type="molecule type" value="Transcribed_RNA"/>
</dbReference>
<evidence type="ECO:0000313" key="1">
    <source>
        <dbReference type="EMBL" id="LAA61698.1"/>
    </source>
</evidence>
<dbReference type="AlphaFoldDB" id="A0A2D4GPN1"/>
<dbReference type="EMBL" id="IACJ01139421">
    <property type="protein sequence ID" value="LAA61698.1"/>
    <property type="molecule type" value="Transcribed_RNA"/>
</dbReference>
<proteinExistence type="predicted"/>
<organism evidence="1">
    <name type="scientific">Micrurus corallinus</name>
    <name type="common">Brazilian coral snake</name>
    <dbReference type="NCBI Taxonomy" id="54390"/>
    <lineage>
        <taxon>Eukaryota</taxon>
        <taxon>Metazoa</taxon>
        <taxon>Chordata</taxon>
        <taxon>Craniata</taxon>
        <taxon>Vertebrata</taxon>
        <taxon>Euteleostomi</taxon>
        <taxon>Lepidosauria</taxon>
        <taxon>Squamata</taxon>
        <taxon>Bifurcata</taxon>
        <taxon>Unidentata</taxon>
        <taxon>Episquamata</taxon>
        <taxon>Toxicofera</taxon>
        <taxon>Serpentes</taxon>
        <taxon>Colubroidea</taxon>
        <taxon>Elapidae</taxon>
        <taxon>Elapinae</taxon>
        <taxon>Micrurus</taxon>
    </lineage>
</organism>
<reference evidence="1" key="1">
    <citation type="submission" date="2017-07" db="EMBL/GenBank/DDBJ databases">
        <authorList>
            <person name="Mikheyev A."/>
            <person name="Grau M."/>
        </authorList>
    </citation>
    <scope>NUCLEOTIDE SEQUENCE</scope>
    <source>
        <tissue evidence="1">Venom_gland</tissue>
    </source>
</reference>
<protein>
    <submittedName>
        <fullName evidence="1">Uncharacterized protein</fullName>
    </submittedName>
</protein>
<sequence length="188" mass="19228">MQSIWTVEDRLLLSSTDLLLTTLRITAYSTLPGAALGAFRQSCACTSLPANLKTAAGAGTARLGDATATGPSGAGQPAMCWTAAPPTALFTECARRWGVSVMPVGPVKTAPKLAPTVPTGTAVLRNACAATTASVTPCTDPALVQWASEEPSVKKPALSDNMDLTASIPVSAQTSVTVIGRREAAIFL</sequence>